<organism evidence="3">
    <name type="scientific">Cuerna arida</name>
    <dbReference type="NCBI Taxonomy" id="1464854"/>
    <lineage>
        <taxon>Eukaryota</taxon>
        <taxon>Metazoa</taxon>
        <taxon>Ecdysozoa</taxon>
        <taxon>Arthropoda</taxon>
        <taxon>Hexapoda</taxon>
        <taxon>Insecta</taxon>
        <taxon>Pterygota</taxon>
        <taxon>Neoptera</taxon>
        <taxon>Paraneoptera</taxon>
        <taxon>Hemiptera</taxon>
        <taxon>Auchenorrhyncha</taxon>
        <taxon>Membracoidea</taxon>
        <taxon>Cicadellidae</taxon>
        <taxon>Cicadellinae</taxon>
        <taxon>Proconiini</taxon>
        <taxon>Cuerna</taxon>
    </lineage>
</organism>
<dbReference type="InterPro" id="IPR011333">
    <property type="entry name" value="SKP1/BTB/POZ_sf"/>
</dbReference>
<dbReference type="Gene3D" id="1.25.40.420">
    <property type="match status" value="1"/>
</dbReference>
<dbReference type="EMBL" id="GECZ01029965">
    <property type="protein sequence ID" value="JAS39804.1"/>
    <property type="molecule type" value="Transcribed_RNA"/>
</dbReference>
<dbReference type="PANTHER" id="PTHR45774">
    <property type="entry name" value="BTB/POZ DOMAIN-CONTAINING"/>
    <property type="match status" value="1"/>
</dbReference>
<dbReference type="EMBL" id="GECZ01002503">
    <property type="protein sequence ID" value="JAS67266.1"/>
    <property type="molecule type" value="Transcribed_RNA"/>
</dbReference>
<name>A0A1B6GXW8_9HEMI</name>
<gene>
    <name evidence="2" type="ORF">g.24153</name>
    <name evidence="3" type="ORF">g.24157</name>
</gene>
<feature type="domain" description="BACK" evidence="1">
    <location>
        <begin position="136"/>
        <end position="236"/>
    </location>
</feature>
<dbReference type="Gene3D" id="3.30.710.10">
    <property type="entry name" value="Potassium Channel Kv1.1, Chain A"/>
    <property type="match status" value="1"/>
</dbReference>
<dbReference type="PANTHER" id="PTHR45774:SF3">
    <property type="entry name" value="BTB (POZ) DOMAIN-CONTAINING 2B-RELATED"/>
    <property type="match status" value="1"/>
</dbReference>
<proteinExistence type="predicted"/>
<reference evidence="3" key="1">
    <citation type="submission" date="2015-11" db="EMBL/GenBank/DDBJ databases">
        <title>De novo transcriptome assembly of four potential Pierce s Disease insect vectors from Arizona vineyards.</title>
        <authorList>
            <person name="Tassone E.E."/>
        </authorList>
    </citation>
    <scope>NUCLEOTIDE SEQUENCE</scope>
</reference>
<sequence length="326" mass="36899">MTMAASIKYLLETKKVHDRHFIVGPQKVRIGVVTDLVVKCSDVLKAMLLDSEIRERGDVLMPDHHPDAIIIFLKYAYGAADNATLSSTLNNLPAQTVLQVVDFAEKYNVAPLKQMAFKQFDQVLDNMNHFFLALHCVVFYNASSLESAVLEVVRKKTQNVLKHANFLQIDVNSLVLILKQDVLDTTEIELFKACLAWAGHKGKSEKDFNLRSTLEKPLRYIRLYNLTSEEFLTEVVPTGLLTMQEIIDYNAAVKNKSFAGEVAFSNNTQKRKTVAPLVTETLNINLHPRTQILQTYDMNPYVLPITAGDRNRYCGQNYAHARGQRP</sequence>
<evidence type="ECO:0000259" key="1">
    <source>
        <dbReference type="SMART" id="SM00875"/>
    </source>
</evidence>
<dbReference type="InterPro" id="IPR011705">
    <property type="entry name" value="BACK"/>
</dbReference>
<protein>
    <recommendedName>
        <fullName evidence="1">BACK domain-containing protein</fullName>
    </recommendedName>
</protein>
<dbReference type="AlphaFoldDB" id="A0A1B6GXW8"/>
<dbReference type="Pfam" id="PF07707">
    <property type="entry name" value="BACK"/>
    <property type="match status" value="1"/>
</dbReference>
<evidence type="ECO:0000313" key="3">
    <source>
        <dbReference type="EMBL" id="JAS67266.1"/>
    </source>
</evidence>
<accession>A0A1B6GXW8</accession>
<evidence type="ECO:0000313" key="2">
    <source>
        <dbReference type="EMBL" id="JAS39804.1"/>
    </source>
</evidence>
<dbReference type="SMART" id="SM00875">
    <property type="entry name" value="BACK"/>
    <property type="match status" value="1"/>
</dbReference>
<dbReference type="SUPFAM" id="SSF54695">
    <property type="entry name" value="POZ domain"/>
    <property type="match status" value="1"/>
</dbReference>